<reference evidence="1" key="2">
    <citation type="submission" date="2015-07" db="EMBL/GenBank/DDBJ databases">
        <title>Plasmids, circular viruses and viroids from rat gut.</title>
        <authorList>
            <person name="Jorgensen T.J."/>
            <person name="Hansen M.A."/>
            <person name="Xu Z."/>
            <person name="Tabak M.A."/>
            <person name="Sorensen S.J."/>
            <person name="Hansen L.H."/>
        </authorList>
    </citation>
    <scope>NUCLEOTIDE SEQUENCE</scope>
    <source>
        <plasmid evidence="1">pRGFK1068</plasmid>
    </source>
</reference>
<proteinExistence type="predicted"/>
<protein>
    <submittedName>
        <fullName evidence="1">Uncharacterized protein</fullName>
    </submittedName>
</protein>
<accession>A0A0H5Q3A1</accession>
<dbReference type="AlphaFoldDB" id="A0A0H5Q3A1"/>
<geneLocation type="plasmid" evidence="1">
    <name>pRGFK1068</name>
</geneLocation>
<keyword evidence="1" id="KW-0614">Plasmid</keyword>
<organism evidence="1">
    <name type="scientific">uncultured prokaryote</name>
    <dbReference type="NCBI Taxonomy" id="198431"/>
    <lineage>
        <taxon>unclassified sequences</taxon>
        <taxon>environmental samples</taxon>
    </lineage>
</organism>
<reference evidence="1" key="1">
    <citation type="submission" date="2015-06" db="EMBL/GenBank/DDBJ databases">
        <authorList>
            <person name="Joergensen T."/>
        </authorList>
    </citation>
    <scope>NUCLEOTIDE SEQUENCE</scope>
    <source>
        <plasmid evidence="1">pRGFK1068</plasmid>
    </source>
</reference>
<name>A0A0H5Q3A1_9ZZZZ</name>
<sequence length="79" mass="9149">MAGMKFIDDARQRLEDRLLELKMIIETVNAALGEHGESPPWLYLMHKHADGIDTAAHEYMDMVHQHARPVLNDLERLSR</sequence>
<dbReference type="EMBL" id="LN853649">
    <property type="protein sequence ID" value="CRY96358.1"/>
    <property type="molecule type" value="Genomic_DNA"/>
</dbReference>
<evidence type="ECO:0000313" key="1">
    <source>
        <dbReference type="EMBL" id="CRY96358.1"/>
    </source>
</evidence>